<evidence type="ECO:0000313" key="1">
    <source>
        <dbReference type="WBParaSite" id="BTMF_0000141401-mRNA-1"/>
    </source>
</evidence>
<dbReference type="WBParaSite" id="BTMF_0000141401-mRNA-1">
    <property type="protein sequence ID" value="BTMF_0000141401-mRNA-1"/>
    <property type="gene ID" value="BTMF_0000141401"/>
</dbReference>
<reference evidence="1" key="1">
    <citation type="submission" date="2017-02" db="UniProtKB">
        <authorList>
            <consortium name="WormBaseParasite"/>
        </authorList>
    </citation>
    <scope>IDENTIFICATION</scope>
</reference>
<name>A0A0R3Q524_9BILA</name>
<organism evidence="1">
    <name type="scientific">Brugia timori</name>
    <dbReference type="NCBI Taxonomy" id="42155"/>
    <lineage>
        <taxon>Eukaryota</taxon>
        <taxon>Metazoa</taxon>
        <taxon>Ecdysozoa</taxon>
        <taxon>Nematoda</taxon>
        <taxon>Chromadorea</taxon>
        <taxon>Rhabditida</taxon>
        <taxon>Spirurina</taxon>
        <taxon>Spiruromorpha</taxon>
        <taxon>Filarioidea</taxon>
        <taxon>Onchocercidae</taxon>
        <taxon>Brugia</taxon>
    </lineage>
</organism>
<protein>
    <submittedName>
        <fullName evidence="1">Ovule protein</fullName>
    </submittedName>
</protein>
<proteinExistence type="predicted"/>
<sequence length="53" mass="5579">LTTELLGSVTSLPTLIVVPAFSMSTSIGPCKLLLSDSLTFSLLPDDSSFAPFF</sequence>
<accession>A0A0R3Q524</accession>
<dbReference type="AlphaFoldDB" id="A0A0R3Q524"/>